<feature type="domain" description="NodB homology" evidence="2">
    <location>
        <begin position="309"/>
        <end position="447"/>
    </location>
</feature>
<evidence type="ECO:0000259" key="2">
    <source>
        <dbReference type="Pfam" id="PF01522"/>
    </source>
</evidence>
<dbReference type="Gene3D" id="3.20.20.370">
    <property type="entry name" value="Glycoside hydrolase/deacetylase"/>
    <property type="match status" value="1"/>
</dbReference>
<dbReference type="InterPro" id="IPR011330">
    <property type="entry name" value="Glyco_hydro/deAcase_b/a-brl"/>
</dbReference>
<sequence>MTRHRIGIGIAFLLVITFAAWWLFSDSGPAFPDLQGPEQPTVLPGEPPRTGVEAYASDHPFGVGLYVRDEESSWLGLAHGFRSLGIPFRVVTDLDDALEHAVIMVYPSLTGANTPPGTLEALTAHVEDGGTVVGFSALGGGARALFGYGGAHEHARRQHISLWSSAVTDPVLSTGGSSIVMLGSPLIPDSGLPGVHYTDTAEPPIAVFGDDGRVAVTRKTHGGEGEDRGHAYAVGVDLGHYILRAHNGRFPMLSDTYVNAFQPQVDTVLRVLKNIYREGDPAAITLSPTPHGREFTALMTHDVDFTHSMDNIPHYTEVAQRHGVPATYFIQTKYVTDYNDRAFFDTSRIPTLEALVEQGMGIASHTVAHSNELARMPVGSGTEQYPDYRPFVVDFMRVRDATMLGELRVSRFLLEESSGAPVRAFRPGHLSLPAQLPQLLHAVGYEFSSSITANEALTHLPYQLMHNRSYGAELPVYEFPVTIEDEVGVLGERFDDAVMLSEQVAQYQGLVNLLIHTDELGHKLDFVDRYMEQFGDRAWFDTVSGYGDWWRARESVQFELRSADPSRTTVALTVADPVEGLTLTLPGDWQYDAGVSGSRQSGRTLVLGPIEERAELQFRVSR</sequence>
<proteinExistence type="predicted"/>
<organism evidence="3 4">
    <name type="scientific">Aquisalimonas asiatica</name>
    <dbReference type="NCBI Taxonomy" id="406100"/>
    <lineage>
        <taxon>Bacteria</taxon>
        <taxon>Pseudomonadati</taxon>
        <taxon>Pseudomonadota</taxon>
        <taxon>Gammaproteobacteria</taxon>
        <taxon>Chromatiales</taxon>
        <taxon>Ectothiorhodospiraceae</taxon>
        <taxon>Aquisalimonas</taxon>
    </lineage>
</organism>
<dbReference type="Pfam" id="PF01522">
    <property type="entry name" value="Polysacc_deac_1"/>
    <property type="match status" value="1"/>
</dbReference>
<dbReference type="InterPro" id="IPR002509">
    <property type="entry name" value="NODB_dom"/>
</dbReference>
<dbReference type="EMBL" id="FOEG01000002">
    <property type="protein sequence ID" value="SEO65495.1"/>
    <property type="molecule type" value="Genomic_DNA"/>
</dbReference>
<dbReference type="Proteomes" id="UP000199657">
    <property type="component" value="Unassembled WGS sequence"/>
</dbReference>
<dbReference type="OrthoDB" id="7623178at2"/>
<keyword evidence="1" id="KW-1133">Transmembrane helix</keyword>
<dbReference type="SUPFAM" id="SSF88713">
    <property type="entry name" value="Glycoside hydrolase/deacetylase"/>
    <property type="match status" value="1"/>
</dbReference>
<dbReference type="AlphaFoldDB" id="A0A1H8RGE6"/>
<name>A0A1H8RGE6_9GAMM</name>
<reference evidence="3 4" key="1">
    <citation type="submission" date="2016-10" db="EMBL/GenBank/DDBJ databases">
        <authorList>
            <person name="de Groot N.N."/>
        </authorList>
    </citation>
    <scope>NUCLEOTIDE SEQUENCE [LARGE SCALE GENOMIC DNA]</scope>
    <source>
        <strain evidence="3 4">CGMCC 1.6291</strain>
    </source>
</reference>
<evidence type="ECO:0000313" key="4">
    <source>
        <dbReference type="Proteomes" id="UP000199657"/>
    </source>
</evidence>
<dbReference type="InterPro" id="IPR029062">
    <property type="entry name" value="Class_I_gatase-like"/>
</dbReference>
<dbReference type="Gene3D" id="3.40.50.880">
    <property type="match status" value="1"/>
</dbReference>
<dbReference type="GO" id="GO:0005975">
    <property type="term" value="P:carbohydrate metabolic process"/>
    <property type="evidence" value="ECO:0007669"/>
    <property type="project" value="InterPro"/>
</dbReference>
<keyword evidence="1" id="KW-0812">Transmembrane</keyword>
<dbReference type="GO" id="GO:0016810">
    <property type="term" value="F:hydrolase activity, acting on carbon-nitrogen (but not peptide) bonds"/>
    <property type="evidence" value="ECO:0007669"/>
    <property type="project" value="InterPro"/>
</dbReference>
<gene>
    <name evidence="3" type="ORF">SAMN04488052_1029</name>
</gene>
<accession>A0A1H8RGE6</accession>
<dbReference type="STRING" id="406100.SAMN04488052_1029"/>
<dbReference type="CDD" id="cd03143">
    <property type="entry name" value="A4_beta-galactosidase_middle_domain"/>
    <property type="match status" value="1"/>
</dbReference>
<protein>
    <submittedName>
        <fullName evidence="3">Polysaccharide deacetylase</fullName>
    </submittedName>
</protein>
<keyword evidence="1" id="KW-0472">Membrane</keyword>
<keyword evidence="4" id="KW-1185">Reference proteome</keyword>
<feature type="transmembrane region" description="Helical" evidence="1">
    <location>
        <begin position="7"/>
        <end position="24"/>
    </location>
</feature>
<evidence type="ECO:0000256" key="1">
    <source>
        <dbReference type="SAM" id="Phobius"/>
    </source>
</evidence>
<evidence type="ECO:0000313" key="3">
    <source>
        <dbReference type="EMBL" id="SEO65495.1"/>
    </source>
</evidence>
<dbReference type="RefSeq" id="WP_091640449.1">
    <property type="nucleotide sequence ID" value="NZ_FOEG01000002.1"/>
</dbReference>